<gene>
    <name evidence="2" type="ORF">LCGC14_2003630</name>
</gene>
<dbReference type="EMBL" id="LAZR01022816">
    <property type="protein sequence ID" value="KKL80551.1"/>
    <property type="molecule type" value="Genomic_DNA"/>
</dbReference>
<feature type="transmembrane region" description="Helical" evidence="1">
    <location>
        <begin position="12"/>
        <end position="33"/>
    </location>
</feature>
<protein>
    <submittedName>
        <fullName evidence="2">Uncharacterized protein</fullName>
    </submittedName>
</protein>
<comment type="caution">
    <text evidence="2">The sequence shown here is derived from an EMBL/GenBank/DDBJ whole genome shotgun (WGS) entry which is preliminary data.</text>
</comment>
<keyword evidence="1" id="KW-0812">Transmembrane</keyword>
<keyword evidence="1" id="KW-0472">Membrane</keyword>
<name>A0A0F9FQ62_9ZZZZ</name>
<accession>A0A0F9FQ62</accession>
<evidence type="ECO:0000313" key="2">
    <source>
        <dbReference type="EMBL" id="KKL80551.1"/>
    </source>
</evidence>
<evidence type="ECO:0000256" key="1">
    <source>
        <dbReference type="SAM" id="Phobius"/>
    </source>
</evidence>
<reference evidence="2" key="1">
    <citation type="journal article" date="2015" name="Nature">
        <title>Complex archaea that bridge the gap between prokaryotes and eukaryotes.</title>
        <authorList>
            <person name="Spang A."/>
            <person name="Saw J.H."/>
            <person name="Jorgensen S.L."/>
            <person name="Zaremba-Niedzwiedzka K."/>
            <person name="Martijn J."/>
            <person name="Lind A.E."/>
            <person name="van Eijk R."/>
            <person name="Schleper C."/>
            <person name="Guy L."/>
            <person name="Ettema T.J."/>
        </authorList>
    </citation>
    <scope>NUCLEOTIDE SEQUENCE</scope>
</reference>
<organism evidence="2">
    <name type="scientific">marine sediment metagenome</name>
    <dbReference type="NCBI Taxonomy" id="412755"/>
    <lineage>
        <taxon>unclassified sequences</taxon>
        <taxon>metagenomes</taxon>
        <taxon>ecological metagenomes</taxon>
    </lineage>
</organism>
<proteinExistence type="predicted"/>
<sequence>MEYEWQEWVIGILGFILVVAIIIGFFILIAPLLSPDCPVGLHGECGDPPDSNAI</sequence>
<dbReference type="AlphaFoldDB" id="A0A0F9FQ62"/>
<keyword evidence="1" id="KW-1133">Transmembrane helix</keyword>